<organism evidence="6 7">
    <name type="scientific">Tritrichomonas musculus</name>
    <dbReference type="NCBI Taxonomy" id="1915356"/>
    <lineage>
        <taxon>Eukaryota</taxon>
        <taxon>Metamonada</taxon>
        <taxon>Parabasalia</taxon>
        <taxon>Tritrichomonadida</taxon>
        <taxon>Tritrichomonadidae</taxon>
        <taxon>Tritrichomonas</taxon>
    </lineage>
</organism>
<name>A0ABR2HJF6_9EUKA</name>
<dbReference type="InterPro" id="IPR000719">
    <property type="entry name" value="Prot_kinase_dom"/>
</dbReference>
<dbReference type="InterPro" id="IPR011009">
    <property type="entry name" value="Kinase-like_dom_sf"/>
</dbReference>
<evidence type="ECO:0000313" key="6">
    <source>
        <dbReference type="EMBL" id="KAK8847232.1"/>
    </source>
</evidence>
<evidence type="ECO:0000259" key="5">
    <source>
        <dbReference type="PROSITE" id="PS50011"/>
    </source>
</evidence>
<feature type="binding site" evidence="3">
    <location>
        <position position="44"/>
    </location>
    <ligand>
        <name>ATP</name>
        <dbReference type="ChEBI" id="CHEBI:30616"/>
    </ligand>
</feature>
<feature type="domain" description="Protein kinase" evidence="5">
    <location>
        <begin position="15"/>
        <end position="265"/>
    </location>
</feature>
<dbReference type="Gene3D" id="1.10.510.10">
    <property type="entry name" value="Transferase(Phosphotransferase) domain 1"/>
    <property type="match status" value="1"/>
</dbReference>
<comment type="similarity">
    <text evidence="4">Belongs to the protein kinase superfamily.</text>
</comment>
<keyword evidence="7" id="KW-1185">Reference proteome</keyword>
<dbReference type="Proteomes" id="UP001470230">
    <property type="component" value="Unassembled WGS sequence"/>
</dbReference>
<dbReference type="SUPFAM" id="SSF56112">
    <property type="entry name" value="Protein kinase-like (PK-like)"/>
    <property type="match status" value="1"/>
</dbReference>
<dbReference type="PANTHER" id="PTHR24362">
    <property type="entry name" value="SERINE/THREONINE-PROTEIN KINASE NEK"/>
    <property type="match status" value="1"/>
</dbReference>
<dbReference type="SMART" id="SM00220">
    <property type="entry name" value="S_TKc"/>
    <property type="match status" value="1"/>
</dbReference>
<keyword evidence="4" id="KW-0723">Serine/threonine-protein kinase</keyword>
<keyword evidence="4" id="KW-0418">Kinase</keyword>
<dbReference type="InterPro" id="IPR008271">
    <property type="entry name" value="Ser/Thr_kinase_AS"/>
</dbReference>
<reference evidence="6 7" key="1">
    <citation type="submission" date="2024-04" db="EMBL/GenBank/DDBJ databases">
        <title>Tritrichomonas musculus Genome.</title>
        <authorList>
            <person name="Alves-Ferreira E."/>
            <person name="Grigg M."/>
            <person name="Lorenzi H."/>
            <person name="Galac M."/>
        </authorList>
    </citation>
    <scope>NUCLEOTIDE SEQUENCE [LARGE SCALE GENOMIC DNA]</scope>
    <source>
        <strain evidence="6 7">EAF2021</strain>
    </source>
</reference>
<gene>
    <name evidence="6" type="ORF">M9Y10_019816</name>
</gene>
<dbReference type="InterPro" id="IPR017441">
    <property type="entry name" value="Protein_kinase_ATP_BS"/>
</dbReference>
<dbReference type="PROSITE" id="PS50011">
    <property type="entry name" value="PROTEIN_KINASE_DOM"/>
    <property type="match status" value="1"/>
</dbReference>
<dbReference type="Pfam" id="PF00069">
    <property type="entry name" value="Pkinase"/>
    <property type="match status" value="1"/>
</dbReference>
<protein>
    <recommendedName>
        <fullName evidence="5">Protein kinase domain-containing protein</fullName>
    </recommendedName>
</protein>
<evidence type="ECO:0000256" key="3">
    <source>
        <dbReference type="PROSITE-ProRule" id="PRU10141"/>
    </source>
</evidence>
<dbReference type="PROSITE" id="PS00108">
    <property type="entry name" value="PROTEIN_KINASE_ST"/>
    <property type="match status" value="1"/>
</dbReference>
<accession>A0ABR2HJF6</accession>
<evidence type="ECO:0000256" key="1">
    <source>
        <dbReference type="ARBA" id="ARBA00022741"/>
    </source>
</evidence>
<dbReference type="PANTHER" id="PTHR24362:SF309">
    <property type="entry name" value="PROTEIN KINASE DOMAIN-CONTAINING PROTEIN"/>
    <property type="match status" value="1"/>
</dbReference>
<keyword evidence="1 3" id="KW-0547">Nucleotide-binding</keyword>
<comment type="caution">
    <text evidence="6">The sequence shown here is derived from an EMBL/GenBank/DDBJ whole genome shotgun (WGS) entry which is preliminary data.</text>
</comment>
<evidence type="ECO:0000313" key="7">
    <source>
        <dbReference type="Proteomes" id="UP001470230"/>
    </source>
</evidence>
<keyword evidence="4" id="KW-0808">Transferase</keyword>
<evidence type="ECO:0000256" key="2">
    <source>
        <dbReference type="ARBA" id="ARBA00022840"/>
    </source>
</evidence>
<proteinExistence type="inferred from homology"/>
<sequence length="345" mass="39452">MNDPYPNLPHRLKNYVLNSVLGKGGFAFVYKAVNVFYNVEFAVKVITPPKEGYDRILRSFDAEVNALVKLDHPNVIRLYDFFSEDDHLFLVLEFCSRGTLENKISSGEIIPDPMKFKICSQILSALKYCYDQSISHRDIKASNILFDSNGRVKVADFGLSELIGHDENFNEFNGSLCYASPEICRKLAHNPFKSDVWSLGVLFYRLFTYSYPFNGRTKSELKDRIVEGFYSEKIQGPVGKIIRKMLTVDPENRITIDQLNEMELFKSPSQRTVSFNMVGCPNTKSYRILQPKPNLIQAASSKRRYSLQYLISDFPQKPAQNIGTARCINLISHNTFTTSPNCNEK</sequence>
<keyword evidence="2 3" id="KW-0067">ATP-binding</keyword>
<dbReference type="PROSITE" id="PS00107">
    <property type="entry name" value="PROTEIN_KINASE_ATP"/>
    <property type="match status" value="1"/>
</dbReference>
<dbReference type="EMBL" id="JAPFFF010000028">
    <property type="protein sequence ID" value="KAK8847232.1"/>
    <property type="molecule type" value="Genomic_DNA"/>
</dbReference>
<evidence type="ECO:0000256" key="4">
    <source>
        <dbReference type="RuleBase" id="RU000304"/>
    </source>
</evidence>